<dbReference type="GO" id="GO:0016833">
    <property type="term" value="F:oxo-acid-lyase activity"/>
    <property type="evidence" value="ECO:0007669"/>
    <property type="project" value="UniProtKB-ARBA"/>
</dbReference>
<gene>
    <name evidence="1" type="ORF">S01H1_44314</name>
</gene>
<evidence type="ECO:0008006" key="2">
    <source>
        <dbReference type="Google" id="ProtNLM"/>
    </source>
</evidence>
<dbReference type="InterPro" id="IPR039556">
    <property type="entry name" value="ICL/PEPM"/>
</dbReference>
<evidence type="ECO:0000313" key="1">
    <source>
        <dbReference type="EMBL" id="GAG06407.1"/>
    </source>
</evidence>
<protein>
    <recommendedName>
        <fullName evidence="2">Carboxyvinyl-carboxyphosphonate phosphorylmutase</fullName>
    </recommendedName>
</protein>
<dbReference type="InterPro" id="IPR015813">
    <property type="entry name" value="Pyrv/PenolPyrv_kinase-like_dom"/>
</dbReference>
<dbReference type="SUPFAM" id="SSF51621">
    <property type="entry name" value="Phosphoenolpyruvate/pyruvate domain"/>
    <property type="match status" value="1"/>
</dbReference>
<reference evidence="1" key="1">
    <citation type="journal article" date="2014" name="Front. Microbiol.">
        <title>High frequency of phylogenetically diverse reductive dehalogenase-homologous genes in deep subseafloor sedimentary metagenomes.</title>
        <authorList>
            <person name="Kawai M."/>
            <person name="Futagami T."/>
            <person name="Toyoda A."/>
            <person name="Takaki Y."/>
            <person name="Nishi S."/>
            <person name="Hori S."/>
            <person name="Arai W."/>
            <person name="Tsubouchi T."/>
            <person name="Morono Y."/>
            <person name="Uchiyama I."/>
            <person name="Ito T."/>
            <person name="Fujiyama A."/>
            <person name="Inagaki F."/>
            <person name="Takami H."/>
        </authorList>
    </citation>
    <scope>NUCLEOTIDE SEQUENCE</scope>
    <source>
        <strain evidence="1">Expedition CK06-06</strain>
    </source>
</reference>
<comment type="caution">
    <text evidence="1">The sequence shown here is derived from an EMBL/GenBank/DDBJ whole genome shotgun (WGS) entry which is preliminary data.</text>
</comment>
<proteinExistence type="predicted"/>
<dbReference type="CDD" id="cd00377">
    <property type="entry name" value="ICL_PEPM"/>
    <property type="match status" value="1"/>
</dbReference>
<organism evidence="1">
    <name type="scientific">marine sediment metagenome</name>
    <dbReference type="NCBI Taxonomy" id="412755"/>
    <lineage>
        <taxon>unclassified sequences</taxon>
        <taxon>metagenomes</taxon>
        <taxon>ecological metagenomes</taxon>
    </lineage>
</organism>
<dbReference type="InterPro" id="IPR040442">
    <property type="entry name" value="Pyrv_kinase-like_dom_sf"/>
</dbReference>
<accession>X0V4U8</accession>
<sequence length="215" mass="24093">RMSMVVNIPIIADIDTGYGEILNVIRTIKELESAGASAVQMEDQVFPKRAGLTLGREVIPAEQMITKLHAAVDAKEDPDFVIIARTDSQPLDEAIKRSNAYYEAGADILFIEDIHSEEEMLKVNKEVKGPTLSVMVEGSGYPFLPGKKLEELGFKMVYYCNSSIFAATKAVYKAMKKLKDSGTTEDVMDEMMQFKEFNELIGFNELTEIEKKYTK</sequence>
<dbReference type="Gene3D" id="3.20.20.60">
    <property type="entry name" value="Phosphoenolpyruvate-binding domains"/>
    <property type="match status" value="1"/>
</dbReference>
<name>X0V4U8_9ZZZZ</name>
<dbReference type="PANTHER" id="PTHR42905:SF5">
    <property type="entry name" value="CARBOXYVINYL-CARBOXYPHOSPHONATE PHOSPHORYLMUTASE, CHLOROPLASTIC"/>
    <property type="match status" value="1"/>
</dbReference>
<feature type="non-terminal residue" evidence="1">
    <location>
        <position position="1"/>
    </location>
</feature>
<dbReference type="EMBL" id="BARS01028265">
    <property type="protein sequence ID" value="GAG06407.1"/>
    <property type="molecule type" value="Genomic_DNA"/>
</dbReference>
<dbReference type="AlphaFoldDB" id="X0V4U8"/>
<dbReference type="PANTHER" id="PTHR42905">
    <property type="entry name" value="PHOSPHOENOLPYRUVATE CARBOXYLASE"/>
    <property type="match status" value="1"/>
</dbReference>
<dbReference type="Pfam" id="PF13714">
    <property type="entry name" value="PEP_mutase"/>
    <property type="match status" value="1"/>
</dbReference>